<dbReference type="InterPro" id="IPR049713">
    <property type="entry name" value="Pr6Pr-like"/>
</dbReference>
<feature type="transmembrane region" description="Helical" evidence="1">
    <location>
        <begin position="206"/>
        <end position="227"/>
    </location>
</feature>
<keyword evidence="3" id="KW-1185">Reference proteome</keyword>
<evidence type="ECO:0000313" key="2">
    <source>
        <dbReference type="EMBL" id="NYH00464.1"/>
    </source>
</evidence>
<dbReference type="EMBL" id="JACBZY010000001">
    <property type="protein sequence ID" value="NYH00464.1"/>
    <property type="molecule type" value="Genomic_DNA"/>
</dbReference>
<dbReference type="RefSeq" id="WP_179569304.1">
    <property type="nucleotide sequence ID" value="NZ_JACBZY010000001.1"/>
</dbReference>
<protein>
    <recommendedName>
        <fullName evidence="4">Pr6Pr family membrane protein</fullName>
    </recommendedName>
</protein>
<feature type="transmembrane region" description="Helical" evidence="1">
    <location>
        <begin position="128"/>
        <end position="145"/>
    </location>
</feature>
<sequence>MTRNTVTAALRILLAVAMSVATVKSYLDAAADWAANDYPDRLTLNVNFVAYFTIQSNVLGAVVLVIAAILLLRRGGARGGGAAGAEPSWLTTLRLIVLVDMTITGIVYNVLLRGIAVHGGGSGPDWPSEIHHVVAPALIIVDWLVGPGRGRVPWSRLWLTLIHPLAWAAVALLRGPLVYDQTQSRQSWYPYPFLDPALSPTGYASVWIYVVGIALLFAVVAALGILVTRIRRRGPARPSAG</sequence>
<name>A0A852YD58_9MICO</name>
<proteinExistence type="predicted"/>
<feature type="transmembrane region" description="Helical" evidence="1">
    <location>
        <begin position="157"/>
        <end position="179"/>
    </location>
</feature>
<evidence type="ECO:0000313" key="3">
    <source>
        <dbReference type="Proteomes" id="UP000553888"/>
    </source>
</evidence>
<dbReference type="NCBIfam" id="NF038065">
    <property type="entry name" value="Pr6Pr"/>
    <property type="match status" value="1"/>
</dbReference>
<feature type="transmembrane region" description="Helical" evidence="1">
    <location>
        <begin position="93"/>
        <end position="116"/>
    </location>
</feature>
<dbReference type="Proteomes" id="UP000553888">
    <property type="component" value="Unassembled WGS sequence"/>
</dbReference>
<keyword evidence="1" id="KW-0812">Transmembrane</keyword>
<evidence type="ECO:0008006" key="4">
    <source>
        <dbReference type="Google" id="ProtNLM"/>
    </source>
</evidence>
<comment type="caution">
    <text evidence="2">The sequence shown here is derived from an EMBL/GenBank/DDBJ whole genome shotgun (WGS) entry which is preliminary data.</text>
</comment>
<keyword evidence="1" id="KW-0472">Membrane</keyword>
<reference evidence="2 3" key="1">
    <citation type="submission" date="2020-07" db="EMBL/GenBank/DDBJ databases">
        <title>Sequencing the genomes of 1000 actinobacteria strains.</title>
        <authorList>
            <person name="Klenk H.-P."/>
        </authorList>
    </citation>
    <scope>NUCLEOTIDE SEQUENCE [LARGE SCALE GENOMIC DNA]</scope>
    <source>
        <strain evidence="2 3">DSM 23141</strain>
    </source>
</reference>
<accession>A0A852YD58</accession>
<dbReference type="AlphaFoldDB" id="A0A852YD58"/>
<evidence type="ECO:0000256" key="1">
    <source>
        <dbReference type="SAM" id="Phobius"/>
    </source>
</evidence>
<organism evidence="2 3">
    <name type="scientific">Schumannella luteola</name>
    <dbReference type="NCBI Taxonomy" id="472059"/>
    <lineage>
        <taxon>Bacteria</taxon>
        <taxon>Bacillati</taxon>
        <taxon>Actinomycetota</taxon>
        <taxon>Actinomycetes</taxon>
        <taxon>Micrococcales</taxon>
        <taxon>Microbacteriaceae</taxon>
        <taxon>Schumannella</taxon>
    </lineage>
</organism>
<feature type="transmembrane region" description="Helical" evidence="1">
    <location>
        <begin position="49"/>
        <end position="72"/>
    </location>
</feature>
<keyword evidence="1" id="KW-1133">Transmembrane helix</keyword>
<gene>
    <name evidence="2" type="ORF">BJ979_003089</name>
</gene>